<gene>
    <name evidence="3" type="ORF">HF682_12790</name>
</gene>
<evidence type="ECO:0000313" key="3">
    <source>
        <dbReference type="EMBL" id="NLR76035.1"/>
    </source>
</evidence>
<keyword evidence="1" id="KW-0472">Membrane</keyword>
<dbReference type="AlphaFoldDB" id="A0A847SAV7"/>
<keyword evidence="2" id="KW-0732">Signal</keyword>
<evidence type="ECO:0000256" key="1">
    <source>
        <dbReference type="SAM" id="Phobius"/>
    </source>
</evidence>
<feature type="chain" id="PRO_5033055248" evidence="2">
    <location>
        <begin position="25"/>
        <end position="143"/>
    </location>
</feature>
<keyword evidence="1" id="KW-0812">Transmembrane</keyword>
<comment type="caution">
    <text evidence="3">The sequence shown here is derived from an EMBL/GenBank/DDBJ whole genome shotgun (WGS) entry which is preliminary data.</text>
</comment>
<feature type="transmembrane region" description="Helical" evidence="1">
    <location>
        <begin position="112"/>
        <end position="132"/>
    </location>
</feature>
<evidence type="ECO:0000256" key="2">
    <source>
        <dbReference type="SAM" id="SignalP"/>
    </source>
</evidence>
<dbReference type="Proteomes" id="UP000587991">
    <property type="component" value="Unassembled WGS sequence"/>
</dbReference>
<protein>
    <submittedName>
        <fullName evidence="3">Uncharacterized protein</fullName>
    </submittedName>
</protein>
<organism evidence="3 4">
    <name type="scientific">Leeia aquatica</name>
    <dbReference type="NCBI Taxonomy" id="2725557"/>
    <lineage>
        <taxon>Bacteria</taxon>
        <taxon>Pseudomonadati</taxon>
        <taxon>Pseudomonadota</taxon>
        <taxon>Betaproteobacteria</taxon>
        <taxon>Neisseriales</taxon>
        <taxon>Leeiaceae</taxon>
        <taxon>Leeia</taxon>
    </lineage>
</organism>
<keyword evidence="1" id="KW-1133">Transmembrane helix</keyword>
<dbReference type="EMBL" id="JABAIM010000003">
    <property type="protein sequence ID" value="NLR76035.1"/>
    <property type="molecule type" value="Genomic_DNA"/>
</dbReference>
<dbReference type="RefSeq" id="WP_168877712.1">
    <property type="nucleotide sequence ID" value="NZ_JABAIM010000003.1"/>
</dbReference>
<name>A0A847SAV7_9NEIS</name>
<sequence length="143" mass="15492">MKLKHKLGALAAVAAMALPMAAQAKGIFIINTGDELFEVKDLPAAEVANYPANTKLGFKCSRFGVFWADVWTWDCQQALVDVAGEKYGDLPPELKSEANYTMSDAKRGLWEHYGMVAIVGGLLLLTFGGRLLRGKKDEASAEA</sequence>
<keyword evidence="4" id="KW-1185">Reference proteome</keyword>
<feature type="signal peptide" evidence="2">
    <location>
        <begin position="1"/>
        <end position="24"/>
    </location>
</feature>
<reference evidence="3 4" key="1">
    <citation type="submission" date="2020-04" db="EMBL/GenBank/DDBJ databases">
        <title>Draft genome of Leeia sp. IMCC25680.</title>
        <authorList>
            <person name="Song J."/>
            <person name="Cho J.-C."/>
        </authorList>
    </citation>
    <scope>NUCLEOTIDE SEQUENCE [LARGE SCALE GENOMIC DNA]</scope>
    <source>
        <strain evidence="3 4">IMCC25680</strain>
    </source>
</reference>
<proteinExistence type="predicted"/>
<evidence type="ECO:0000313" key="4">
    <source>
        <dbReference type="Proteomes" id="UP000587991"/>
    </source>
</evidence>
<accession>A0A847SAV7</accession>